<dbReference type="EMBL" id="CM029038">
    <property type="protein sequence ID" value="KAG2650810.1"/>
    <property type="molecule type" value="Genomic_DNA"/>
</dbReference>
<evidence type="ECO:0000313" key="2">
    <source>
        <dbReference type="Proteomes" id="UP000823388"/>
    </source>
</evidence>
<dbReference type="AlphaFoldDB" id="A0A8T0WSJ2"/>
<keyword evidence="2" id="KW-1185">Reference proteome</keyword>
<reference evidence="1" key="1">
    <citation type="submission" date="2020-05" db="EMBL/GenBank/DDBJ databases">
        <title>WGS assembly of Panicum virgatum.</title>
        <authorList>
            <person name="Lovell J.T."/>
            <person name="Jenkins J."/>
            <person name="Shu S."/>
            <person name="Juenger T.E."/>
            <person name="Schmutz J."/>
        </authorList>
    </citation>
    <scope>NUCLEOTIDE SEQUENCE</scope>
    <source>
        <strain evidence="1">AP13</strain>
    </source>
</reference>
<organism evidence="1 2">
    <name type="scientific">Panicum virgatum</name>
    <name type="common">Blackwell switchgrass</name>
    <dbReference type="NCBI Taxonomy" id="38727"/>
    <lineage>
        <taxon>Eukaryota</taxon>
        <taxon>Viridiplantae</taxon>
        <taxon>Streptophyta</taxon>
        <taxon>Embryophyta</taxon>
        <taxon>Tracheophyta</taxon>
        <taxon>Spermatophyta</taxon>
        <taxon>Magnoliopsida</taxon>
        <taxon>Liliopsida</taxon>
        <taxon>Poales</taxon>
        <taxon>Poaceae</taxon>
        <taxon>PACMAD clade</taxon>
        <taxon>Panicoideae</taxon>
        <taxon>Panicodae</taxon>
        <taxon>Paniceae</taxon>
        <taxon>Panicinae</taxon>
        <taxon>Panicum</taxon>
        <taxon>Panicum sect. Hiantes</taxon>
    </lineage>
</organism>
<dbReference type="Proteomes" id="UP000823388">
    <property type="component" value="Chromosome 1N"/>
</dbReference>
<protein>
    <submittedName>
        <fullName evidence="1">Uncharacterized protein</fullName>
    </submittedName>
</protein>
<comment type="caution">
    <text evidence="1">The sequence shown here is derived from an EMBL/GenBank/DDBJ whole genome shotgun (WGS) entry which is preliminary data.</text>
</comment>
<name>A0A8T0WSJ2_PANVG</name>
<evidence type="ECO:0000313" key="1">
    <source>
        <dbReference type="EMBL" id="KAG2650810.1"/>
    </source>
</evidence>
<sequence length="86" mass="9391">MVTPQSSVMSISSGFPPSGSFQSKWYRRLARAISTFACEKFMPGHILRPTPNGVWYPCILQSSKHTLGTNGAGGCNRKVSLMTALR</sequence>
<accession>A0A8T0WSJ2</accession>
<gene>
    <name evidence="1" type="ORF">PVAP13_1NG168019</name>
</gene>
<proteinExistence type="predicted"/>